<dbReference type="EMBL" id="CP133164">
    <property type="protein sequence ID" value="WMN14953.1"/>
    <property type="molecule type" value="Genomic_DNA"/>
</dbReference>
<sequence>MSADGVLLIALLMPYDEATATDAIRFPEPVTVTVAGTVDIPTDHPAQPPVTLPGCCVRGRLSQGIEVNAWVLRAGALLLILASYWGIYQHGRSVEGAEWQARWSARDAGDKQAWANDERAERDNQQARQNSINKAVQDGQRKIDSAVADAVTARAAADSLQRTVDDLTSCIASQGRSHSCTAAASAAGARTGPVLVKLFKRADARARDLAADADQSRGRGVTCEQVYDSLAR</sequence>
<dbReference type="RefSeq" id="WP_308358462.1">
    <property type="nucleotide sequence ID" value="NZ_CP133164.1"/>
</dbReference>
<evidence type="ECO:0000313" key="1">
    <source>
        <dbReference type="EMBL" id="WMN14953.1"/>
    </source>
</evidence>
<dbReference type="Proteomes" id="UP001237292">
    <property type="component" value="Chromosome"/>
</dbReference>
<reference evidence="1 2" key="1">
    <citation type="journal article" date="2023" name="Access Microbiol">
        <title>The genome of a steinernematid-associated Pseudomonas piscis bacterium encodes the biosynthesis of insect toxins.</title>
        <authorList>
            <person name="Awori R.M."/>
            <person name="Hendre P."/>
            <person name="Amugune N.O."/>
        </authorList>
    </citation>
    <scope>NUCLEOTIDE SEQUENCE [LARGE SCALE GENOMIC DNA]</scope>
    <source>
        <strain evidence="1 2">75</strain>
    </source>
</reference>
<gene>
    <name evidence="1" type="ORF">QL104_16390</name>
</gene>
<name>A0ABY9NB36_9PSED</name>
<dbReference type="InterPro" id="IPR019659">
    <property type="entry name" value="DUF2514"/>
</dbReference>
<dbReference type="Pfam" id="PF10721">
    <property type="entry name" value="DUF2514"/>
    <property type="match status" value="1"/>
</dbReference>
<proteinExistence type="predicted"/>
<protein>
    <submittedName>
        <fullName evidence="1">DUF2514 family protein</fullName>
    </submittedName>
</protein>
<keyword evidence="2" id="KW-1185">Reference proteome</keyword>
<accession>A0ABY9NB36</accession>
<organism evidence="1 2">
    <name type="scientific">Pseudomonas piscis</name>
    <dbReference type="NCBI Taxonomy" id="2614538"/>
    <lineage>
        <taxon>Bacteria</taxon>
        <taxon>Pseudomonadati</taxon>
        <taxon>Pseudomonadota</taxon>
        <taxon>Gammaproteobacteria</taxon>
        <taxon>Pseudomonadales</taxon>
        <taxon>Pseudomonadaceae</taxon>
        <taxon>Pseudomonas</taxon>
    </lineage>
</organism>
<evidence type="ECO:0000313" key="2">
    <source>
        <dbReference type="Proteomes" id="UP001237292"/>
    </source>
</evidence>